<dbReference type="InterPro" id="IPR018060">
    <property type="entry name" value="HTH_AraC"/>
</dbReference>
<feature type="region of interest" description="Disordered" evidence="4">
    <location>
        <begin position="1"/>
        <end position="24"/>
    </location>
</feature>
<evidence type="ECO:0000256" key="3">
    <source>
        <dbReference type="ARBA" id="ARBA00023163"/>
    </source>
</evidence>
<dbReference type="PANTHER" id="PTHR46796">
    <property type="entry name" value="HTH-TYPE TRANSCRIPTIONAL ACTIVATOR RHAS-RELATED"/>
    <property type="match status" value="1"/>
</dbReference>
<dbReference type="InterPro" id="IPR018062">
    <property type="entry name" value="HTH_AraC-typ_CS"/>
</dbReference>
<evidence type="ECO:0000256" key="4">
    <source>
        <dbReference type="SAM" id="MobiDB-lite"/>
    </source>
</evidence>
<accession>A0A1H4ZHF1</accession>
<dbReference type="GO" id="GO:0043565">
    <property type="term" value="F:sequence-specific DNA binding"/>
    <property type="evidence" value="ECO:0007669"/>
    <property type="project" value="InterPro"/>
</dbReference>
<dbReference type="Proteomes" id="UP000183561">
    <property type="component" value="Unassembled WGS sequence"/>
</dbReference>
<dbReference type="Gene3D" id="1.10.10.60">
    <property type="entry name" value="Homeodomain-like"/>
    <property type="match status" value="1"/>
</dbReference>
<name>A0A1H4ZHF1_9NOCA</name>
<keyword evidence="7" id="KW-1185">Reference proteome</keyword>
<evidence type="ECO:0000313" key="7">
    <source>
        <dbReference type="Proteomes" id="UP000183561"/>
    </source>
</evidence>
<keyword evidence="2 6" id="KW-0238">DNA-binding</keyword>
<feature type="domain" description="HTH araC/xylS-type" evidence="5">
    <location>
        <begin position="223"/>
        <end position="321"/>
    </location>
</feature>
<dbReference type="AlphaFoldDB" id="A0A1H4ZHF1"/>
<dbReference type="PROSITE" id="PS00041">
    <property type="entry name" value="HTH_ARAC_FAMILY_1"/>
    <property type="match status" value="1"/>
</dbReference>
<dbReference type="SMART" id="SM00342">
    <property type="entry name" value="HTH_ARAC"/>
    <property type="match status" value="1"/>
</dbReference>
<dbReference type="SUPFAM" id="SSF46689">
    <property type="entry name" value="Homeodomain-like"/>
    <property type="match status" value="1"/>
</dbReference>
<dbReference type="InterPro" id="IPR050204">
    <property type="entry name" value="AraC_XylS_family_regulators"/>
</dbReference>
<proteinExistence type="predicted"/>
<evidence type="ECO:0000256" key="2">
    <source>
        <dbReference type="ARBA" id="ARBA00023125"/>
    </source>
</evidence>
<dbReference type="PANTHER" id="PTHR46796:SF12">
    <property type="entry name" value="HTH-TYPE DNA-BINDING TRANSCRIPTIONAL ACTIVATOR EUTR"/>
    <property type="match status" value="1"/>
</dbReference>
<dbReference type="InterPro" id="IPR009057">
    <property type="entry name" value="Homeodomain-like_sf"/>
</dbReference>
<feature type="compositionally biased region" description="Gly residues" evidence="4">
    <location>
        <begin position="9"/>
        <end position="19"/>
    </location>
</feature>
<reference evidence="7" key="1">
    <citation type="submission" date="2016-10" db="EMBL/GenBank/DDBJ databases">
        <authorList>
            <person name="Varghese N."/>
            <person name="Submissions S."/>
        </authorList>
    </citation>
    <scope>NUCLEOTIDE SEQUENCE [LARGE SCALE GENOMIC DNA]</scope>
    <source>
        <strain evidence="7">DSM 44498</strain>
    </source>
</reference>
<organism evidence="6 7">
    <name type="scientific">Rhodococcus koreensis</name>
    <dbReference type="NCBI Taxonomy" id="99653"/>
    <lineage>
        <taxon>Bacteria</taxon>
        <taxon>Bacillati</taxon>
        <taxon>Actinomycetota</taxon>
        <taxon>Actinomycetes</taxon>
        <taxon>Mycobacteriales</taxon>
        <taxon>Nocardiaceae</taxon>
        <taxon>Rhodococcus</taxon>
    </lineage>
</organism>
<protein>
    <submittedName>
        <fullName evidence="6">AraC-type DNA-binding protein</fullName>
    </submittedName>
</protein>
<dbReference type="GO" id="GO:0003700">
    <property type="term" value="F:DNA-binding transcription factor activity"/>
    <property type="evidence" value="ECO:0007669"/>
    <property type="project" value="InterPro"/>
</dbReference>
<sequence length="321" mass="34480">MRESFSGTQSGGEHPGGGIRHPDWDAASHAVSDAYFPHELMPLVASGPAASPGVSALHLGPLHIVRINWGADVAVHSEHPGAVGINIPLHGELETRIRGRLVVSAPGFATVNPADTPADITRWPGACTILGVKIDRDFVQRELWRVTGRADAVIPDQIDLSRPAAASWFRLLSSIVDQPVDDALLANPHVAQGLAASLTDGFLLAAVPDETDDRHAVRPRIVTRVIDAINAEPDRLWTAADMADVAGVSVRRLQEGFRIYLGKTPRECLTEIRLAGVRAELASGSARSVTDVALKWGFTHYGRFAAAFRQRYGVPPSSLLH</sequence>
<keyword evidence="3" id="KW-0804">Transcription</keyword>
<evidence type="ECO:0000259" key="5">
    <source>
        <dbReference type="PROSITE" id="PS01124"/>
    </source>
</evidence>
<dbReference type="Pfam" id="PF14525">
    <property type="entry name" value="AraC_binding_2"/>
    <property type="match status" value="1"/>
</dbReference>
<dbReference type="InterPro" id="IPR035418">
    <property type="entry name" value="AraC-bd_2"/>
</dbReference>
<evidence type="ECO:0000256" key="1">
    <source>
        <dbReference type="ARBA" id="ARBA00023015"/>
    </source>
</evidence>
<keyword evidence="1" id="KW-0805">Transcription regulation</keyword>
<gene>
    <name evidence="6" type="ORF">SAMN04490239_7679</name>
</gene>
<evidence type="ECO:0000313" key="6">
    <source>
        <dbReference type="EMBL" id="SED29407.1"/>
    </source>
</evidence>
<dbReference type="PROSITE" id="PS01124">
    <property type="entry name" value="HTH_ARAC_FAMILY_2"/>
    <property type="match status" value="1"/>
</dbReference>
<dbReference type="Pfam" id="PF12833">
    <property type="entry name" value="HTH_18"/>
    <property type="match status" value="1"/>
</dbReference>
<dbReference type="EMBL" id="FNSV01000005">
    <property type="protein sequence ID" value="SED29407.1"/>
    <property type="molecule type" value="Genomic_DNA"/>
</dbReference>